<keyword evidence="17" id="KW-0547">Nucleotide-binding</keyword>
<dbReference type="InterPro" id="IPR016156">
    <property type="entry name" value="FAD/NAD-linked_Rdtase_dimer_sf"/>
</dbReference>
<dbReference type="GO" id="GO:0050660">
    <property type="term" value="F:flavin adenine dinucleotide binding"/>
    <property type="evidence" value="ECO:0007669"/>
    <property type="project" value="UniProtKB-UniRule"/>
</dbReference>
<evidence type="ECO:0000259" key="20">
    <source>
        <dbReference type="PROSITE" id="PS50846"/>
    </source>
</evidence>
<evidence type="ECO:0000256" key="19">
    <source>
        <dbReference type="RuleBase" id="RU361223"/>
    </source>
</evidence>
<dbReference type="PRINTS" id="PR00368">
    <property type="entry name" value="FADPNR"/>
</dbReference>
<dbReference type="InterPro" id="IPR036163">
    <property type="entry name" value="HMA_dom_sf"/>
</dbReference>
<dbReference type="SUPFAM" id="SSF55424">
    <property type="entry name" value="FAD/NAD-linked reductases, dimerisation (C-terminal) domain"/>
    <property type="match status" value="1"/>
</dbReference>
<keyword evidence="13" id="KW-0676">Redox-active center</keyword>
<evidence type="ECO:0000256" key="13">
    <source>
        <dbReference type="ARBA" id="ARBA00023284"/>
    </source>
</evidence>
<evidence type="ECO:0000256" key="9">
    <source>
        <dbReference type="ARBA" id="ARBA00022857"/>
    </source>
</evidence>
<feature type="disulfide bond" description="Redox-active" evidence="18">
    <location>
        <begin position="135"/>
        <end position="140"/>
    </location>
</feature>
<evidence type="ECO:0000256" key="11">
    <source>
        <dbReference type="ARBA" id="ARBA00023002"/>
    </source>
</evidence>
<dbReference type="EC" id="1.16.1.1" evidence="3 16"/>
<evidence type="ECO:0000256" key="1">
    <source>
        <dbReference type="ARBA" id="ARBA00007532"/>
    </source>
</evidence>
<comment type="subunit">
    <text evidence="2 16 19">Homodimer.</text>
</comment>
<feature type="domain" description="HMA" evidence="20">
    <location>
        <begin position="5"/>
        <end position="71"/>
    </location>
</feature>
<keyword evidence="6 16" id="KW-0285">Flavoprotein</keyword>
<evidence type="ECO:0000256" key="10">
    <source>
        <dbReference type="ARBA" id="ARBA00022914"/>
    </source>
</evidence>
<evidence type="ECO:0000313" key="21">
    <source>
        <dbReference type="EMBL" id="HER96826.1"/>
    </source>
</evidence>
<dbReference type="GO" id="GO:0045340">
    <property type="term" value="F:mercury ion binding"/>
    <property type="evidence" value="ECO:0007669"/>
    <property type="project" value="InterPro"/>
</dbReference>
<dbReference type="SUPFAM" id="SSF51905">
    <property type="entry name" value="FAD/NAD(P)-binding domain"/>
    <property type="match status" value="1"/>
</dbReference>
<dbReference type="GO" id="GO:0050661">
    <property type="term" value="F:NADP binding"/>
    <property type="evidence" value="ECO:0007669"/>
    <property type="project" value="InterPro"/>
</dbReference>
<evidence type="ECO:0000256" key="5">
    <source>
        <dbReference type="ARBA" id="ARBA00022466"/>
    </source>
</evidence>
<evidence type="ECO:0000256" key="15">
    <source>
        <dbReference type="ARBA" id="ARBA00048984"/>
    </source>
</evidence>
<dbReference type="Pfam" id="PF07992">
    <property type="entry name" value="Pyr_redox_2"/>
    <property type="match status" value="1"/>
</dbReference>
<dbReference type="Pfam" id="PF02852">
    <property type="entry name" value="Pyr_redox_dim"/>
    <property type="match status" value="1"/>
</dbReference>
<dbReference type="InterPro" id="IPR006121">
    <property type="entry name" value="HMA_dom"/>
</dbReference>
<feature type="binding site" evidence="17">
    <location>
        <position position="144"/>
    </location>
    <ligand>
        <name>FAD</name>
        <dbReference type="ChEBI" id="CHEBI:57692"/>
    </ligand>
</feature>
<feature type="binding site" evidence="17">
    <location>
        <begin position="231"/>
        <end position="233"/>
    </location>
    <ligand>
        <name>FAD</name>
        <dbReference type="ChEBI" id="CHEBI:57692"/>
    </ligand>
</feature>
<dbReference type="InterPro" id="IPR004099">
    <property type="entry name" value="Pyr_nucl-diS_OxRdtase_dimer"/>
</dbReference>
<dbReference type="GO" id="GO:0016152">
    <property type="term" value="F:mercury (II) reductase (NADP+) activity"/>
    <property type="evidence" value="ECO:0007669"/>
    <property type="project" value="UniProtKB-UniRule"/>
</dbReference>
<proteinExistence type="inferred from homology"/>
<feature type="binding site" evidence="17">
    <location>
        <position position="291"/>
    </location>
    <ligand>
        <name>NAD(+)</name>
        <dbReference type="ChEBI" id="CHEBI:57540"/>
    </ligand>
</feature>
<evidence type="ECO:0000256" key="2">
    <source>
        <dbReference type="ARBA" id="ARBA00011738"/>
    </source>
</evidence>
<keyword evidence="7 16" id="KW-0479">Metal-binding</keyword>
<comment type="similarity">
    <text evidence="1 16 19">Belongs to the class-I pyridine nucleotide-disulfide oxidoreductase family.</text>
</comment>
<evidence type="ECO:0000256" key="17">
    <source>
        <dbReference type="PIRSR" id="PIRSR000350-3"/>
    </source>
</evidence>
<sequence length="558" mass="58698">METKHQITLEISGMICNACAQRVQQALQSVPGVEQVRLSSWRSGQASLVVQASVTDDQLLEAVLQASRGTPHAYHAHVRERSPMASQHVSAGSAETTPELLIIGGGSAAFAAAIRARELGATVLLVTSGTLGGTCVNVGCVPSKTLIRAAQRVHAARRGATHSTSALAPLDWQALLQHKEALIAALRTSKYEGVAQTYGIPILHGTASFAGPQTVVVDGTVYRPRKILIATGSAPWAPPIPGLAQSGFLDSTAALSLPSLPASLIVVGAGAIGLELAQLFARLGVAVTVLEVLPRIAPLEEPELSAMLTEALRQEGLAIHTSVAIRRVERKEGAYRVEVEREGRTEVLTAEQLLLATGRRPQTAHLKLEAAGVETGPKGEILVNELLQTTNPKIYAAGDVLGEPMFVYVAAYAGALAAENALTGANKRYNLSALPRVTFTDPQIASVGLTEAQARAHRHEVKTALLHAADIPAALVADAPYGLIKLVADSRTGKLLGAHVLAPEAGEVIQAATIAIRLGLTYKDLADTFHPYLTWAEGLKLAAIAFEKDIRQLSCCAA</sequence>
<comment type="function">
    <text evidence="16">Resistance to Hg(2+) in bacteria appears to be governed by a specialized system which includes mercuric reductase. MerA protein is responsible for volatilizing mercury as Hg(0).</text>
</comment>
<dbReference type="SUPFAM" id="SSF55008">
    <property type="entry name" value="HMA, heavy metal-associated domain"/>
    <property type="match status" value="1"/>
</dbReference>
<evidence type="ECO:0000256" key="6">
    <source>
        <dbReference type="ARBA" id="ARBA00022630"/>
    </source>
</evidence>
<dbReference type="GO" id="GO:0003955">
    <property type="term" value="F:NAD(P)H dehydrogenase (quinone) activity"/>
    <property type="evidence" value="ECO:0007669"/>
    <property type="project" value="TreeGrafter"/>
</dbReference>
<keyword evidence="12" id="KW-1015">Disulfide bond</keyword>
<evidence type="ECO:0000256" key="7">
    <source>
        <dbReference type="ARBA" id="ARBA00022723"/>
    </source>
</evidence>
<dbReference type="Pfam" id="PF00403">
    <property type="entry name" value="HMA"/>
    <property type="match status" value="1"/>
</dbReference>
<dbReference type="PANTHER" id="PTHR43014">
    <property type="entry name" value="MERCURIC REDUCTASE"/>
    <property type="match status" value="1"/>
</dbReference>
<dbReference type="PANTHER" id="PTHR43014:SF4">
    <property type="entry name" value="PYRIDINE NUCLEOTIDE-DISULFIDE OXIDOREDUCTASE RCLA-RELATED"/>
    <property type="match status" value="1"/>
</dbReference>
<organism evidence="21">
    <name type="scientific">Rhodothermus marinus</name>
    <name type="common">Rhodothermus obamensis</name>
    <dbReference type="NCBI Taxonomy" id="29549"/>
    <lineage>
        <taxon>Bacteria</taxon>
        <taxon>Pseudomonadati</taxon>
        <taxon>Rhodothermota</taxon>
        <taxon>Rhodothermia</taxon>
        <taxon>Rhodothermales</taxon>
        <taxon>Rhodothermaceae</taxon>
        <taxon>Rhodothermus</taxon>
    </lineage>
</organism>
<dbReference type="Gene3D" id="3.50.50.60">
    <property type="entry name" value="FAD/NAD(P)-binding domain"/>
    <property type="match status" value="2"/>
</dbReference>
<keyword evidence="9 16" id="KW-0521">NADP</keyword>
<dbReference type="PRINTS" id="PR00411">
    <property type="entry name" value="PNDRDTASEI"/>
</dbReference>
<comment type="cofactor">
    <cofactor evidence="16 17 19">
        <name>FAD</name>
        <dbReference type="ChEBI" id="CHEBI:57692"/>
    </cofactor>
    <text evidence="16 17 19">Binds 1 FAD per subunit.</text>
</comment>
<dbReference type="Gene3D" id="3.30.390.30">
    <property type="match status" value="1"/>
</dbReference>
<dbReference type="EMBL" id="DSGB01000006">
    <property type="protein sequence ID" value="HER96826.1"/>
    <property type="molecule type" value="Genomic_DNA"/>
</dbReference>
<dbReference type="InterPro" id="IPR023753">
    <property type="entry name" value="FAD/NAD-binding_dom"/>
</dbReference>
<reference evidence="21" key="1">
    <citation type="journal article" date="2020" name="mSystems">
        <title>Genome- and Community-Level Interaction Insights into Carbon Utilization and Element Cycling Functions of Hydrothermarchaeota in Hydrothermal Sediment.</title>
        <authorList>
            <person name="Zhou Z."/>
            <person name="Liu Y."/>
            <person name="Xu W."/>
            <person name="Pan J."/>
            <person name="Luo Z.H."/>
            <person name="Li M."/>
        </authorList>
    </citation>
    <scope>NUCLEOTIDE SEQUENCE [LARGE SCALE GENOMIC DNA]</scope>
    <source>
        <strain evidence="21">SpSt-143</strain>
    </source>
</reference>
<dbReference type="PIRSF" id="PIRSF000350">
    <property type="entry name" value="Mercury_reductase_MerA"/>
    <property type="match status" value="1"/>
</dbReference>
<dbReference type="CDD" id="cd00371">
    <property type="entry name" value="HMA"/>
    <property type="match status" value="1"/>
</dbReference>
<feature type="binding site" evidence="17">
    <location>
        <position position="358"/>
    </location>
    <ligand>
        <name>NAD(+)</name>
        <dbReference type="ChEBI" id="CHEBI:57540"/>
    </ligand>
</feature>
<keyword evidence="8 16" id="KW-0274">FAD</keyword>
<evidence type="ECO:0000256" key="14">
    <source>
        <dbReference type="ARBA" id="ARBA00031725"/>
    </source>
</evidence>
<keyword evidence="5 16" id="KW-0475">Mercuric resistance</keyword>
<comment type="caution">
    <text evidence="21">The sequence shown here is derived from an EMBL/GenBank/DDBJ whole genome shotgun (WGS) entry which is preliminary data.</text>
</comment>
<evidence type="ECO:0000256" key="4">
    <source>
        <dbReference type="ARBA" id="ARBA00014791"/>
    </source>
</evidence>
<dbReference type="InterPro" id="IPR036188">
    <property type="entry name" value="FAD/NAD-bd_sf"/>
</dbReference>
<dbReference type="GO" id="GO:0016668">
    <property type="term" value="F:oxidoreductase activity, acting on a sulfur group of donors, NAD(P) as acceptor"/>
    <property type="evidence" value="ECO:0007669"/>
    <property type="project" value="UniProtKB-UniRule"/>
</dbReference>
<evidence type="ECO:0000256" key="16">
    <source>
        <dbReference type="PIRNR" id="PIRNR000350"/>
    </source>
</evidence>
<evidence type="ECO:0000256" key="8">
    <source>
        <dbReference type="ARBA" id="ARBA00022827"/>
    </source>
</evidence>
<dbReference type="PROSITE" id="PS00076">
    <property type="entry name" value="PYRIDINE_REDOX_1"/>
    <property type="match status" value="1"/>
</dbReference>
<dbReference type="InterPro" id="IPR021179">
    <property type="entry name" value="Mercury_reductase_MerA"/>
</dbReference>
<gene>
    <name evidence="19 21" type="primary">merA</name>
    <name evidence="21" type="ORF">ENO59_09990</name>
</gene>
<keyword evidence="11 16" id="KW-0560">Oxidoreductase</keyword>
<dbReference type="PROSITE" id="PS50846">
    <property type="entry name" value="HMA_2"/>
    <property type="match status" value="1"/>
</dbReference>
<feature type="binding site" evidence="17">
    <location>
        <position position="399"/>
    </location>
    <ligand>
        <name>FAD</name>
        <dbReference type="ChEBI" id="CHEBI:57692"/>
    </ligand>
</feature>
<evidence type="ECO:0000256" key="3">
    <source>
        <dbReference type="ARBA" id="ARBA00012661"/>
    </source>
</evidence>
<evidence type="ECO:0000256" key="18">
    <source>
        <dbReference type="PIRSR" id="PIRSR000350-4"/>
    </source>
</evidence>
<dbReference type="GO" id="GO:0050787">
    <property type="term" value="P:detoxification of mercury ion"/>
    <property type="evidence" value="ECO:0007669"/>
    <property type="project" value="InterPro"/>
</dbReference>
<dbReference type="FunFam" id="3.30.390.30:FF:000001">
    <property type="entry name" value="Dihydrolipoyl dehydrogenase"/>
    <property type="match status" value="1"/>
</dbReference>
<dbReference type="InterPro" id="IPR001100">
    <property type="entry name" value="Pyr_nuc-diS_OxRdtase"/>
</dbReference>
<evidence type="ECO:0000256" key="12">
    <source>
        <dbReference type="ARBA" id="ARBA00023157"/>
    </source>
</evidence>
<accession>A0A7V2B228</accession>
<protein>
    <recommendedName>
        <fullName evidence="4 16">Mercuric reductase</fullName>
        <ecNumber evidence="3 16">1.16.1.1</ecNumber>
    </recommendedName>
    <alternativeName>
        <fullName evidence="14 16">Hg(II) reductase</fullName>
    </alternativeName>
</protein>
<comment type="catalytic activity">
    <reaction evidence="15 16 19">
        <text>Hg + NADP(+) + H(+) = Hg(2+) + NADPH</text>
        <dbReference type="Rhea" id="RHEA:23856"/>
        <dbReference type="ChEBI" id="CHEBI:15378"/>
        <dbReference type="ChEBI" id="CHEBI:16170"/>
        <dbReference type="ChEBI" id="CHEBI:16793"/>
        <dbReference type="ChEBI" id="CHEBI:57783"/>
        <dbReference type="ChEBI" id="CHEBI:58349"/>
        <dbReference type="EC" id="1.16.1.1"/>
    </reaction>
</comment>
<dbReference type="Gene3D" id="3.30.70.100">
    <property type="match status" value="1"/>
</dbReference>
<keyword evidence="17" id="KW-0520">NAD</keyword>
<dbReference type="AlphaFoldDB" id="A0A7V2B228"/>
<dbReference type="NCBIfam" id="TIGR02053">
    <property type="entry name" value="MerA"/>
    <property type="match status" value="1"/>
</dbReference>
<feature type="binding site" evidence="17">
    <location>
        <begin position="268"/>
        <end position="275"/>
    </location>
    <ligand>
        <name>NAD(+)</name>
        <dbReference type="ChEBI" id="CHEBI:57540"/>
    </ligand>
</feature>
<name>A0A7V2B228_RHOMR</name>
<keyword evidence="10 16" id="KW-0476">Mercury</keyword>
<dbReference type="InterPro" id="IPR012999">
    <property type="entry name" value="Pyr_OxRdtase_I_AS"/>
</dbReference>